<dbReference type="Proteomes" id="UP000285768">
    <property type="component" value="Chromosome"/>
</dbReference>
<gene>
    <name evidence="3" type="ORF">Leucomu_00075</name>
</gene>
<keyword evidence="2" id="KW-0472">Membrane</keyword>
<evidence type="ECO:0000256" key="2">
    <source>
        <dbReference type="SAM" id="Phobius"/>
    </source>
</evidence>
<sequence>MTSNNGPSAPRSSAATTITIVAAVVGGVVLFGAAVSSTLNVLGAFAPRAGLPFADQLDLSREIMDDIADDLPGYDSGGVAGGGSSERRGDGTGGSGAAEELRAPVTGITGLEIEASASSFTLEFGDVDEAVLVVERDTDRTGKWTMRQDDDELVVERAQGSRTGGCLFGCADRGGREIVTLTLPTSLGEGGRLSGDLRVAAGELLAVGEFADLDLEVSAGNLVFTGAATELDLGVQAGRAEVEAADVRDAQIEVEAGEAVVRLTGSAPALVDLQADAGSADVRLPEGEYRLDVRGELGKIDNRLSASEQSKNVVKVRSSLAEVILR</sequence>
<name>A0ABX5QBU6_9MICO</name>
<evidence type="ECO:0008006" key="5">
    <source>
        <dbReference type="Google" id="ProtNLM"/>
    </source>
</evidence>
<dbReference type="RefSeq" id="WP_128385942.1">
    <property type="nucleotide sequence ID" value="NZ_CP035037.1"/>
</dbReference>
<keyword evidence="2" id="KW-0812">Transmembrane</keyword>
<evidence type="ECO:0000313" key="3">
    <source>
        <dbReference type="EMBL" id="QAB16544.1"/>
    </source>
</evidence>
<proteinExistence type="predicted"/>
<feature type="transmembrane region" description="Helical" evidence="2">
    <location>
        <begin position="20"/>
        <end position="42"/>
    </location>
</feature>
<feature type="region of interest" description="Disordered" evidence="1">
    <location>
        <begin position="74"/>
        <end position="101"/>
    </location>
</feature>
<feature type="compositionally biased region" description="Gly residues" evidence="1">
    <location>
        <begin position="75"/>
        <end position="84"/>
    </location>
</feature>
<dbReference type="EMBL" id="CP035037">
    <property type="protein sequence ID" value="QAB16544.1"/>
    <property type="molecule type" value="Genomic_DNA"/>
</dbReference>
<evidence type="ECO:0000256" key="1">
    <source>
        <dbReference type="SAM" id="MobiDB-lite"/>
    </source>
</evidence>
<keyword evidence="2" id="KW-1133">Transmembrane helix</keyword>
<evidence type="ECO:0000313" key="4">
    <source>
        <dbReference type="Proteomes" id="UP000285768"/>
    </source>
</evidence>
<protein>
    <recommendedName>
        <fullName evidence="5">Adhesin domain-containing protein</fullName>
    </recommendedName>
</protein>
<reference evidence="3 4" key="1">
    <citation type="submission" date="2019-01" db="EMBL/GenBank/DDBJ databases">
        <title>Leucobacter muris sp. nov. isolated from the nose of a laboratory mouse.</title>
        <authorList>
            <person name="Benga L."/>
            <person name="Sproeer C."/>
            <person name="Schumann P."/>
            <person name="Verbarg S."/>
            <person name="Bunk B."/>
            <person name="Engelhardt E."/>
            <person name="Benten P.M."/>
            <person name="Sager M."/>
        </authorList>
    </citation>
    <scope>NUCLEOTIDE SEQUENCE [LARGE SCALE GENOMIC DNA]</scope>
    <source>
        <strain evidence="3 4">DSM 101948</strain>
    </source>
</reference>
<keyword evidence="4" id="KW-1185">Reference proteome</keyword>
<organism evidence="3 4">
    <name type="scientific">Leucobacter muris</name>
    <dbReference type="NCBI Taxonomy" id="1935379"/>
    <lineage>
        <taxon>Bacteria</taxon>
        <taxon>Bacillati</taxon>
        <taxon>Actinomycetota</taxon>
        <taxon>Actinomycetes</taxon>
        <taxon>Micrococcales</taxon>
        <taxon>Microbacteriaceae</taxon>
        <taxon>Leucobacter</taxon>
    </lineage>
</organism>
<accession>A0ABX5QBU6</accession>